<dbReference type="OrthoDB" id="2902336at2"/>
<evidence type="ECO:0000313" key="3">
    <source>
        <dbReference type="EMBL" id="RAW01567.1"/>
    </source>
</evidence>
<comment type="caution">
    <text evidence="3">The sequence shown here is derived from an EMBL/GenBank/DDBJ whole genome shotgun (WGS) entry which is preliminary data.</text>
</comment>
<dbReference type="AlphaFoldDB" id="A0A364Y3Y5"/>
<dbReference type="GO" id="GO:0003700">
    <property type="term" value="F:DNA-binding transcription factor activity"/>
    <property type="evidence" value="ECO:0007669"/>
    <property type="project" value="TreeGrafter"/>
</dbReference>
<gene>
    <name evidence="3" type="ORF">DQQ10_07870</name>
</gene>
<dbReference type="GO" id="GO:0005829">
    <property type="term" value="C:cytosol"/>
    <property type="evidence" value="ECO:0007669"/>
    <property type="project" value="TreeGrafter"/>
</dbReference>
<proteinExistence type="predicted"/>
<organism evidence="3 4">
    <name type="scientific">Pseudochryseolinea flava</name>
    <dbReference type="NCBI Taxonomy" id="2059302"/>
    <lineage>
        <taxon>Bacteria</taxon>
        <taxon>Pseudomonadati</taxon>
        <taxon>Bacteroidota</taxon>
        <taxon>Cytophagia</taxon>
        <taxon>Cytophagales</taxon>
        <taxon>Fulvivirgaceae</taxon>
        <taxon>Pseudochryseolinea</taxon>
    </lineage>
</organism>
<dbReference type="SMART" id="SM00530">
    <property type="entry name" value="HTH_XRE"/>
    <property type="match status" value="1"/>
</dbReference>
<dbReference type="CDD" id="cd00093">
    <property type="entry name" value="HTH_XRE"/>
    <property type="match status" value="1"/>
</dbReference>
<dbReference type="Pfam" id="PF01381">
    <property type="entry name" value="HTH_3"/>
    <property type="match status" value="1"/>
</dbReference>
<protein>
    <submittedName>
        <fullName evidence="3">XRE family transcriptional regulator</fullName>
    </submittedName>
</protein>
<accession>A0A364Y3Y5</accession>
<dbReference type="RefSeq" id="WP_112746307.1">
    <property type="nucleotide sequence ID" value="NZ_QMFY01000003.1"/>
</dbReference>
<keyword evidence="4" id="KW-1185">Reference proteome</keyword>
<dbReference type="InterPro" id="IPR010982">
    <property type="entry name" value="Lambda_DNA-bd_dom_sf"/>
</dbReference>
<dbReference type="InterPro" id="IPR050807">
    <property type="entry name" value="TransReg_Diox_bact_type"/>
</dbReference>
<dbReference type="PANTHER" id="PTHR46797">
    <property type="entry name" value="HTH-TYPE TRANSCRIPTIONAL REGULATOR"/>
    <property type="match status" value="1"/>
</dbReference>
<dbReference type="Gene3D" id="1.10.260.40">
    <property type="entry name" value="lambda repressor-like DNA-binding domains"/>
    <property type="match status" value="1"/>
</dbReference>
<name>A0A364Y3Y5_9BACT</name>
<evidence type="ECO:0000256" key="1">
    <source>
        <dbReference type="ARBA" id="ARBA00023125"/>
    </source>
</evidence>
<reference evidence="3 4" key="1">
    <citation type="submission" date="2018-06" db="EMBL/GenBank/DDBJ databases">
        <title>Chryseolinea flavus sp. nov., a member of the phylum Bacteroidetes isolated from soil.</title>
        <authorList>
            <person name="Li Y."/>
            <person name="Wang J."/>
        </authorList>
    </citation>
    <scope>NUCLEOTIDE SEQUENCE [LARGE SCALE GENOMIC DNA]</scope>
    <source>
        <strain evidence="3 4">SDU1-6</strain>
    </source>
</reference>
<dbReference type="EMBL" id="QMFY01000003">
    <property type="protein sequence ID" value="RAW01567.1"/>
    <property type="molecule type" value="Genomic_DNA"/>
</dbReference>
<dbReference type="InterPro" id="IPR001387">
    <property type="entry name" value="Cro/C1-type_HTH"/>
</dbReference>
<keyword evidence="1" id="KW-0238">DNA-binding</keyword>
<dbReference type="SUPFAM" id="SSF47413">
    <property type="entry name" value="lambda repressor-like DNA-binding domains"/>
    <property type="match status" value="1"/>
</dbReference>
<dbReference type="Proteomes" id="UP000251889">
    <property type="component" value="Unassembled WGS sequence"/>
</dbReference>
<sequence>MKRDLRSVFGEVIRELRDARGLSQQELADYSETDRTYISDLERGLNYPSLNTVYKIAQVLEIMPHKLIEKVDKLYFSQTSVS</sequence>
<evidence type="ECO:0000259" key="2">
    <source>
        <dbReference type="PROSITE" id="PS50943"/>
    </source>
</evidence>
<dbReference type="PANTHER" id="PTHR46797:SF1">
    <property type="entry name" value="METHYLPHOSPHONATE SYNTHASE"/>
    <property type="match status" value="1"/>
</dbReference>
<evidence type="ECO:0000313" key="4">
    <source>
        <dbReference type="Proteomes" id="UP000251889"/>
    </source>
</evidence>
<dbReference type="PROSITE" id="PS50943">
    <property type="entry name" value="HTH_CROC1"/>
    <property type="match status" value="1"/>
</dbReference>
<feature type="domain" description="HTH cro/C1-type" evidence="2">
    <location>
        <begin position="13"/>
        <end position="67"/>
    </location>
</feature>
<dbReference type="GO" id="GO:0003677">
    <property type="term" value="F:DNA binding"/>
    <property type="evidence" value="ECO:0007669"/>
    <property type="project" value="UniProtKB-KW"/>
</dbReference>